<feature type="transmembrane region" description="Helical" evidence="6">
    <location>
        <begin position="421"/>
        <end position="438"/>
    </location>
</feature>
<evidence type="ECO:0000259" key="7">
    <source>
        <dbReference type="PROSITE" id="PS50850"/>
    </source>
</evidence>
<gene>
    <name evidence="8" type="ORF">JYZ213_LOCUS13024</name>
</gene>
<organism evidence="8 9">
    <name type="scientific">Adineta steineri</name>
    <dbReference type="NCBI Taxonomy" id="433720"/>
    <lineage>
        <taxon>Eukaryota</taxon>
        <taxon>Metazoa</taxon>
        <taxon>Spiralia</taxon>
        <taxon>Gnathifera</taxon>
        <taxon>Rotifera</taxon>
        <taxon>Eurotatoria</taxon>
        <taxon>Bdelloidea</taxon>
        <taxon>Adinetida</taxon>
        <taxon>Adinetidae</taxon>
        <taxon>Adineta</taxon>
    </lineage>
</organism>
<keyword evidence="5 6" id="KW-0472">Membrane</keyword>
<comment type="subcellular location">
    <subcellularLocation>
        <location evidence="1">Membrane</location>
        <topology evidence="1">Multi-pass membrane protein</topology>
    </subcellularLocation>
</comment>
<proteinExistence type="predicted"/>
<evidence type="ECO:0000256" key="6">
    <source>
        <dbReference type="SAM" id="Phobius"/>
    </source>
</evidence>
<feature type="transmembrane region" description="Helical" evidence="6">
    <location>
        <begin position="76"/>
        <end position="97"/>
    </location>
</feature>
<feature type="transmembrane region" description="Helical" evidence="6">
    <location>
        <begin position="356"/>
        <end position="373"/>
    </location>
</feature>
<feature type="transmembrane region" description="Helical" evidence="6">
    <location>
        <begin position="103"/>
        <end position="123"/>
    </location>
</feature>
<name>A0A814CS63_9BILA</name>
<feature type="transmembrane region" description="Helical" evidence="6">
    <location>
        <begin position="164"/>
        <end position="187"/>
    </location>
</feature>
<dbReference type="PROSITE" id="PS00216">
    <property type="entry name" value="SUGAR_TRANSPORT_1"/>
    <property type="match status" value="1"/>
</dbReference>
<dbReference type="AlphaFoldDB" id="A0A814CS63"/>
<keyword evidence="3 6" id="KW-0812">Transmembrane</keyword>
<feature type="transmembrane region" description="Helical" evidence="6">
    <location>
        <begin position="233"/>
        <end position="254"/>
    </location>
</feature>
<dbReference type="PANTHER" id="PTHR23504:SF1">
    <property type="entry name" value="GH21943P-RELATED"/>
    <property type="match status" value="1"/>
</dbReference>
<evidence type="ECO:0000313" key="9">
    <source>
        <dbReference type="Proteomes" id="UP000663845"/>
    </source>
</evidence>
<dbReference type="InterPro" id="IPR001958">
    <property type="entry name" value="Tet-R_TetA/multi-R_MdtG-like"/>
</dbReference>
<dbReference type="Gene3D" id="1.20.1250.20">
    <property type="entry name" value="MFS general substrate transporter like domains"/>
    <property type="match status" value="2"/>
</dbReference>
<dbReference type="EMBL" id="CAJNOG010000103">
    <property type="protein sequence ID" value="CAF0946157.1"/>
    <property type="molecule type" value="Genomic_DNA"/>
</dbReference>
<feature type="transmembrane region" description="Helical" evidence="6">
    <location>
        <begin position="324"/>
        <end position="344"/>
    </location>
</feature>
<feature type="transmembrane region" description="Helical" evidence="6">
    <location>
        <begin position="130"/>
        <end position="152"/>
    </location>
</feature>
<dbReference type="PANTHER" id="PTHR23504">
    <property type="entry name" value="MAJOR FACILITATOR SUPERFAMILY DOMAIN-CONTAINING PROTEIN 10"/>
    <property type="match status" value="1"/>
</dbReference>
<dbReference type="InterPro" id="IPR020846">
    <property type="entry name" value="MFS_dom"/>
</dbReference>
<protein>
    <recommendedName>
        <fullName evidence="7">Major facilitator superfamily (MFS) profile domain-containing protein</fullName>
    </recommendedName>
</protein>
<feature type="transmembrane region" description="Helical" evidence="6">
    <location>
        <begin position="194"/>
        <end position="213"/>
    </location>
</feature>
<evidence type="ECO:0000256" key="3">
    <source>
        <dbReference type="ARBA" id="ARBA00022692"/>
    </source>
</evidence>
<evidence type="ECO:0000256" key="1">
    <source>
        <dbReference type="ARBA" id="ARBA00004141"/>
    </source>
</evidence>
<dbReference type="PRINTS" id="PR01035">
    <property type="entry name" value="TCRTETA"/>
</dbReference>
<dbReference type="PROSITE" id="PS50850">
    <property type="entry name" value="MFS"/>
    <property type="match status" value="1"/>
</dbReference>
<comment type="caution">
    <text evidence="8">The sequence shown here is derived from an EMBL/GenBank/DDBJ whole genome shotgun (WGS) entry which is preliminary data.</text>
</comment>
<dbReference type="GO" id="GO:0022857">
    <property type="term" value="F:transmembrane transporter activity"/>
    <property type="evidence" value="ECO:0007669"/>
    <property type="project" value="InterPro"/>
</dbReference>
<dbReference type="GO" id="GO:0016020">
    <property type="term" value="C:membrane"/>
    <property type="evidence" value="ECO:0007669"/>
    <property type="project" value="UniProtKB-SubCell"/>
</dbReference>
<reference evidence="8" key="1">
    <citation type="submission" date="2021-02" db="EMBL/GenBank/DDBJ databases">
        <authorList>
            <person name="Nowell W R."/>
        </authorList>
    </citation>
    <scope>NUCLEOTIDE SEQUENCE</scope>
</reference>
<feature type="transmembrane region" description="Helical" evidence="6">
    <location>
        <begin position="481"/>
        <end position="502"/>
    </location>
</feature>
<feature type="transmembrane region" description="Helical" evidence="6">
    <location>
        <begin position="379"/>
        <end position="400"/>
    </location>
</feature>
<evidence type="ECO:0000256" key="4">
    <source>
        <dbReference type="ARBA" id="ARBA00022989"/>
    </source>
</evidence>
<dbReference type="InterPro" id="IPR036259">
    <property type="entry name" value="MFS_trans_sf"/>
</dbReference>
<dbReference type="InterPro" id="IPR011701">
    <property type="entry name" value="MFS"/>
</dbReference>
<feature type="transmembrane region" description="Helical" evidence="6">
    <location>
        <begin position="287"/>
        <end position="312"/>
    </location>
</feature>
<sequence length="535" mass="59355">MTDTVTNFDSSTHPVNDEIKRTKFDYRRHKIIKSGGFGKPSVYHGLVVIFLEFFAWGLLTNPVISTLNRTFPTHTFLMNGVIHGMKGLLTFLSSPLLGAYSDVWGRKSFLLITVFFTCCPIPLMKISPMWYFALISISGLFSVTFSVVYAYVADVTDENSRGAAYGLVTATFAASLITSPAIGAHLARLYSDNFIIALGTAVAILDLLFIYFMVPESLPERLRIDQKVSWDKIDPFCVSTAVAILDLLFIYFMVPESLPERLRIDQKVSWDKIDPFCALRNITHDRFIYLICLIVLLSYLPEAGQYSCFFVYLRLVLGFSEDEVAYFIAFIGILSCIAQTILLACLQKYFGAKETIMVGLFFQIVQLAAFGIATSNWVMWFAGGLAALSSLTYPSISAFVSVYAREDQQGLVQGMVNGVRGLCNGLGPALFGFTFYLFNVDLGYPSPLALTKTNSNLTTIITNSKPIYSTMLSRDVPGPPFLFGALLATIALMFSLLLPISVSNLNGNGNDMRTIEQNARLLNSKDDANDNNQFD</sequence>
<keyword evidence="4 6" id="KW-1133">Transmembrane helix</keyword>
<dbReference type="InterPro" id="IPR005829">
    <property type="entry name" value="Sugar_transporter_CS"/>
</dbReference>
<evidence type="ECO:0000256" key="2">
    <source>
        <dbReference type="ARBA" id="ARBA00022448"/>
    </source>
</evidence>
<feature type="transmembrane region" description="Helical" evidence="6">
    <location>
        <begin position="42"/>
        <end position="64"/>
    </location>
</feature>
<evidence type="ECO:0000313" key="8">
    <source>
        <dbReference type="EMBL" id="CAF0946157.1"/>
    </source>
</evidence>
<feature type="domain" description="Major facilitator superfamily (MFS) profile" evidence="7">
    <location>
        <begin position="41"/>
        <end position="503"/>
    </location>
</feature>
<evidence type="ECO:0000256" key="5">
    <source>
        <dbReference type="ARBA" id="ARBA00023136"/>
    </source>
</evidence>
<dbReference type="Pfam" id="PF07690">
    <property type="entry name" value="MFS_1"/>
    <property type="match status" value="1"/>
</dbReference>
<keyword evidence="2" id="KW-0813">Transport</keyword>
<accession>A0A814CS63</accession>
<dbReference type="Proteomes" id="UP000663845">
    <property type="component" value="Unassembled WGS sequence"/>
</dbReference>
<dbReference type="SUPFAM" id="SSF103473">
    <property type="entry name" value="MFS general substrate transporter"/>
    <property type="match status" value="2"/>
</dbReference>